<dbReference type="EMBL" id="JBHSCW010000006">
    <property type="protein sequence ID" value="MFC4352228.1"/>
    <property type="molecule type" value="Genomic_DNA"/>
</dbReference>
<gene>
    <name evidence="6" type="ORF">ACFOW6_11825</name>
</gene>
<keyword evidence="7" id="KW-1185">Reference proteome</keyword>
<dbReference type="RefSeq" id="WP_382422575.1">
    <property type="nucleotide sequence ID" value="NZ_JBHSCW010000006.1"/>
</dbReference>
<dbReference type="InterPro" id="IPR051011">
    <property type="entry name" value="Metal_resp_trans_reg"/>
</dbReference>
<feature type="region of interest" description="Disordered" evidence="4">
    <location>
        <begin position="111"/>
        <end position="132"/>
    </location>
</feature>
<evidence type="ECO:0000259" key="5">
    <source>
        <dbReference type="PROSITE" id="PS50987"/>
    </source>
</evidence>
<dbReference type="PANTHER" id="PTHR43132:SF2">
    <property type="entry name" value="ARSENICAL RESISTANCE OPERON REPRESSOR ARSR-RELATED"/>
    <property type="match status" value="1"/>
</dbReference>
<accession>A0ABV8UP23</accession>
<feature type="compositionally biased region" description="Basic and acidic residues" evidence="4">
    <location>
        <begin position="123"/>
        <end position="132"/>
    </location>
</feature>
<evidence type="ECO:0000313" key="6">
    <source>
        <dbReference type="EMBL" id="MFC4352228.1"/>
    </source>
</evidence>
<keyword evidence="2" id="KW-0238">DNA-binding</keyword>
<proteinExistence type="predicted"/>
<evidence type="ECO:0000256" key="3">
    <source>
        <dbReference type="ARBA" id="ARBA00023163"/>
    </source>
</evidence>
<dbReference type="Proteomes" id="UP001595799">
    <property type="component" value="Unassembled WGS sequence"/>
</dbReference>
<dbReference type="Gene3D" id="1.10.10.10">
    <property type="entry name" value="Winged helix-like DNA-binding domain superfamily/Winged helix DNA-binding domain"/>
    <property type="match status" value="1"/>
</dbReference>
<dbReference type="SMART" id="SM00418">
    <property type="entry name" value="HTH_ARSR"/>
    <property type="match status" value="1"/>
</dbReference>
<dbReference type="PANTHER" id="PTHR43132">
    <property type="entry name" value="ARSENICAL RESISTANCE OPERON REPRESSOR ARSR-RELATED"/>
    <property type="match status" value="1"/>
</dbReference>
<dbReference type="SUPFAM" id="SSF46785">
    <property type="entry name" value="Winged helix' DNA-binding domain"/>
    <property type="match status" value="1"/>
</dbReference>
<evidence type="ECO:0000256" key="4">
    <source>
        <dbReference type="SAM" id="MobiDB-lite"/>
    </source>
</evidence>
<dbReference type="InterPro" id="IPR036390">
    <property type="entry name" value="WH_DNA-bd_sf"/>
</dbReference>
<dbReference type="InterPro" id="IPR001845">
    <property type="entry name" value="HTH_ArsR_DNA-bd_dom"/>
</dbReference>
<dbReference type="CDD" id="cd00090">
    <property type="entry name" value="HTH_ARSR"/>
    <property type="match status" value="1"/>
</dbReference>
<dbReference type="Pfam" id="PF12840">
    <property type="entry name" value="HTH_20"/>
    <property type="match status" value="1"/>
</dbReference>
<comment type="caution">
    <text evidence="6">The sequence shown here is derived from an EMBL/GenBank/DDBJ whole genome shotgun (WGS) entry which is preliminary data.</text>
</comment>
<reference evidence="7" key="1">
    <citation type="journal article" date="2019" name="Int. J. Syst. Evol. Microbiol.">
        <title>The Global Catalogue of Microorganisms (GCM) 10K type strain sequencing project: providing services to taxonomists for standard genome sequencing and annotation.</title>
        <authorList>
            <consortium name="The Broad Institute Genomics Platform"/>
            <consortium name="The Broad Institute Genome Sequencing Center for Infectious Disease"/>
            <person name="Wu L."/>
            <person name="Ma J."/>
        </authorList>
    </citation>
    <scope>NUCLEOTIDE SEQUENCE [LARGE SCALE GENOMIC DNA]</scope>
    <source>
        <strain evidence="7">CECT 8472</strain>
    </source>
</reference>
<evidence type="ECO:0000256" key="1">
    <source>
        <dbReference type="ARBA" id="ARBA00023015"/>
    </source>
</evidence>
<feature type="domain" description="HTH arsR-type" evidence="5">
    <location>
        <begin position="1"/>
        <end position="95"/>
    </location>
</feature>
<protein>
    <submittedName>
        <fullName evidence="6">ArsR/SmtB family transcription factor</fullName>
    </submittedName>
</protein>
<keyword evidence="1" id="KW-0805">Transcription regulation</keyword>
<sequence length="132" mass="14342">MDKEAAVDVLSALAQTHRLEVFRRLMRAGPGGLPAGQLSAELEIAQNTLSTHLKILSHSGLIRARRSGRSIIYSVNFSGMQELMDFLLRDCCQGRPEICDPLLAFAGDTASRPAVTADETEPAQDRKAARHG</sequence>
<dbReference type="PRINTS" id="PR00778">
    <property type="entry name" value="HTHARSR"/>
</dbReference>
<evidence type="ECO:0000256" key="2">
    <source>
        <dbReference type="ARBA" id="ARBA00023125"/>
    </source>
</evidence>
<dbReference type="PROSITE" id="PS50987">
    <property type="entry name" value="HTH_ARSR_2"/>
    <property type="match status" value="1"/>
</dbReference>
<dbReference type="InterPro" id="IPR036388">
    <property type="entry name" value="WH-like_DNA-bd_sf"/>
</dbReference>
<dbReference type="NCBIfam" id="NF033788">
    <property type="entry name" value="HTH_metalloreg"/>
    <property type="match status" value="1"/>
</dbReference>
<dbReference type="InterPro" id="IPR011991">
    <property type="entry name" value="ArsR-like_HTH"/>
</dbReference>
<name>A0ABV8UP23_9PROT</name>
<keyword evidence="3" id="KW-0804">Transcription</keyword>
<evidence type="ECO:0000313" key="7">
    <source>
        <dbReference type="Proteomes" id="UP001595799"/>
    </source>
</evidence>
<organism evidence="6 7">
    <name type="scientific">Fodinicurvata halophila</name>
    <dbReference type="NCBI Taxonomy" id="1419723"/>
    <lineage>
        <taxon>Bacteria</taxon>
        <taxon>Pseudomonadati</taxon>
        <taxon>Pseudomonadota</taxon>
        <taxon>Alphaproteobacteria</taxon>
        <taxon>Rhodospirillales</taxon>
        <taxon>Rhodovibrionaceae</taxon>
        <taxon>Fodinicurvata</taxon>
    </lineage>
</organism>